<keyword evidence="12" id="KW-1185">Reference proteome</keyword>
<evidence type="ECO:0000256" key="8">
    <source>
        <dbReference type="PROSITE-ProRule" id="PRU00042"/>
    </source>
</evidence>
<feature type="domain" description="C2H2-type" evidence="10">
    <location>
        <begin position="176"/>
        <end position="205"/>
    </location>
</feature>
<keyword evidence="6" id="KW-0238">DNA-binding</keyword>
<evidence type="ECO:0000256" key="5">
    <source>
        <dbReference type="ARBA" id="ARBA00022833"/>
    </source>
</evidence>
<organism evidence="11 12">
    <name type="scientific">Neogobius melanostomus</name>
    <name type="common">round goby</name>
    <dbReference type="NCBI Taxonomy" id="47308"/>
    <lineage>
        <taxon>Eukaryota</taxon>
        <taxon>Metazoa</taxon>
        <taxon>Chordata</taxon>
        <taxon>Craniata</taxon>
        <taxon>Vertebrata</taxon>
        <taxon>Euteleostomi</taxon>
        <taxon>Actinopterygii</taxon>
        <taxon>Neopterygii</taxon>
        <taxon>Teleostei</taxon>
        <taxon>Neoteleostei</taxon>
        <taxon>Acanthomorphata</taxon>
        <taxon>Gobiaria</taxon>
        <taxon>Gobiiformes</taxon>
        <taxon>Gobioidei</taxon>
        <taxon>Gobiidae</taxon>
        <taxon>Benthophilinae</taxon>
        <taxon>Neogobiini</taxon>
        <taxon>Neogobius</taxon>
    </lineage>
</organism>
<dbReference type="Ensembl" id="ENSNMLT00000014802.1">
    <property type="protein sequence ID" value="ENSNMLP00000013143.1"/>
    <property type="gene ID" value="ENSNMLG00000008759.1"/>
</dbReference>
<evidence type="ECO:0000256" key="2">
    <source>
        <dbReference type="ARBA" id="ARBA00022723"/>
    </source>
</evidence>
<dbReference type="Gene3D" id="3.30.160.60">
    <property type="entry name" value="Classic Zinc Finger"/>
    <property type="match status" value="4"/>
</dbReference>
<dbReference type="Proteomes" id="UP000694523">
    <property type="component" value="Unplaced"/>
</dbReference>
<evidence type="ECO:0000256" key="4">
    <source>
        <dbReference type="ARBA" id="ARBA00022771"/>
    </source>
</evidence>
<sequence>MGYFKKQEVELVVLSSMMSTKRLGRFEVLCAWASCGFRGHTMEDLSDHMSQHLKDYLGDRDALEELDEYACLWDGCEFLSMGSPLELEIHAYFHNYHSKLKYVGSQLLKDRHDLPSCTQGTHSNNLVPEGSEGFVCQWEHCDSTFNNPEWFYRHVDNHVESAESQSLNEPQQHQALFCHWTGCDAFFKIRYRLREHMRTHTQEKLVACPTCGSMFSSNTKLFDHLQRQAEPIGTLVCEHCGKAFSNERLLRDHVRQHVNQVKCPFCDMTCTTLAALKIHIRFRHCDERPFPCDFCDKRFKNQRDLQKHTEVHNEGSVYHCTVEGCDYSCHTFQTMNHHFKRVHEAGGMSKYKCHICEKVFSWCYTLTLHLRKKHELKWPSGHSRFRYKKDTDGFLKVNMVRFETVEVTKEIMKNMAKKPQRVRRSQRASTSRNCRSSIPPEASPVGSSSPSSCSSSSYSSELSGAEDMASRASPNDSPVYSMMSTVPHLEEDPKLFSQDDCDTGGTSGAVQALTEVARGLGMDVV</sequence>
<dbReference type="GO" id="GO:0000981">
    <property type="term" value="F:DNA-binding transcription factor activity, RNA polymerase II-specific"/>
    <property type="evidence" value="ECO:0007669"/>
    <property type="project" value="TreeGrafter"/>
</dbReference>
<feature type="region of interest" description="Disordered" evidence="9">
    <location>
        <begin position="415"/>
        <end position="482"/>
    </location>
</feature>
<feature type="region of interest" description="Disordered" evidence="9">
    <location>
        <begin position="488"/>
        <end position="507"/>
    </location>
</feature>
<name>A0A8C6SXF2_9GOBI</name>
<dbReference type="GO" id="GO:0000978">
    <property type="term" value="F:RNA polymerase II cis-regulatory region sequence-specific DNA binding"/>
    <property type="evidence" value="ECO:0007669"/>
    <property type="project" value="TreeGrafter"/>
</dbReference>
<feature type="compositionally biased region" description="Basic residues" evidence="9">
    <location>
        <begin position="415"/>
        <end position="426"/>
    </location>
</feature>
<dbReference type="FunFam" id="3.30.160.60:FF:000100">
    <property type="entry name" value="Zinc finger 45-like"/>
    <property type="match status" value="1"/>
</dbReference>
<evidence type="ECO:0000313" key="12">
    <source>
        <dbReference type="Proteomes" id="UP000694523"/>
    </source>
</evidence>
<dbReference type="GO" id="GO:0045892">
    <property type="term" value="P:negative regulation of DNA-templated transcription"/>
    <property type="evidence" value="ECO:0007669"/>
    <property type="project" value="UniProtKB-ARBA"/>
</dbReference>
<dbReference type="SUPFAM" id="SSF57667">
    <property type="entry name" value="beta-beta-alpha zinc fingers"/>
    <property type="match status" value="2"/>
</dbReference>
<dbReference type="PROSITE" id="PS00028">
    <property type="entry name" value="ZINC_FINGER_C2H2_1"/>
    <property type="match status" value="6"/>
</dbReference>
<evidence type="ECO:0000256" key="7">
    <source>
        <dbReference type="ARBA" id="ARBA00023242"/>
    </source>
</evidence>
<proteinExistence type="predicted"/>
<feature type="domain" description="C2H2-type" evidence="10">
    <location>
        <begin position="261"/>
        <end position="289"/>
    </location>
</feature>
<dbReference type="InterPro" id="IPR036236">
    <property type="entry name" value="Znf_C2H2_sf"/>
</dbReference>
<dbReference type="SMART" id="SM00355">
    <property type="entry name" value="ZnF_C2H2"/>
    <property type="match status" value="10"/>
</dbReference>
<evidence type="ECO:0000256" key="9">
    <source>
        <dbReference type="SAM" id="MobiDB-lite"/>
    </source>
</evidence>
<dbReference type="InterPro" id="IPR051574">
    <property type="entry name" value="ZnF_E-box_Homeobox"/>
</dbReference>
<feature type="compositionally biased region" description="Low complexity" evidence="9">
    <location>
        <begin position="439"/>
        <end position="463"/>
    </location>
</feature>
<evidence type="ECO:0000256" key="3">
    <source>
        <dbReference type="ARBA" id="ARBA00022737"/>
    </source>
</evidence>
<dbReference type="AlphaFoldDB" id="A0A8C6SXF2"/>
<comment type="subcellular location">
    <subcellularLocation>
        <location evidence="1">Nucleus</location>
    </subcellularLocation>
</comment>
<evidence type="ECO:0000313" key="11">
    <source>
        <dbReference type="Ensembl" id="ENSNMLP00000013143.1"/>
    </source>
</evidence>
<dbReference type="GO" id="GO:0005634">
    <property type="term" value="C:nucleus"/>
    <property type="evidence" value="ECO:0007669"/>
    <property type="project" value="UniProtKB-SubCell"/>
</dbReference>
<reference evidence="11" key="1">
    <citation type="submission" date="2025-08" db="UniProtKB">
        <authorList>
            <consortium name="Ensembl"/>
        </authorList>
    </citation>
    <scope>IDENTIFICATION</scope>
</reference>
<feature type="domain" description="C2H2-type" evidence="10">
    <location>
        <begin position="235"/>
        <end position="262"/>
    </location>
</feature>
<keyword evidence="3" id="KW-0677">Repeat</keyword>
<feature type="compositionally biased region" description="Polar residues" evidence="9">
    <location>
        <begin position="472"/>
        <end position="482"/>
    </location>
</feature>
<dbReference type="GO" id="GO:0008270">
    <property type="term" value="F:zinc ion binding"/>
    <property type="evidence" value="ECO:0007669"/>
    <property type="project" value="UniProtKB-KW"/>
</dbReference>
<feature type="domain" description="C2H2-type" evidence="10">
    <location>
        <begin position="351"/>
        <end position="379"/>
    </location>
</feature>
<dbReference type="PANTHER" id="PTHR24391">
    <property type="entry name" value="HISTONE H4 TRANSCRIPTION FACTOR-RELATED"/>
    <property type="match status" value="1"/>
</dbReference>
<protein>
    <submittedName>
        <fullName evidence="11">Zgc:112083</fullName>
    </submittedName>
</protein>
<evidence type="ECO:0000256" key="1">
    <source>
        <dbReference type="ARBA" id="ARBA00004123"/>
    </source>
</evidence>
<dbReference type="InterPro" id="IPR013087">
    <property type="entry name" value="Znf_C2H2_type"/>
</dbReference>
<accession>A0A8C6SXF2</accession>
<keyword evidence="2" id="KW-0479">Metal-binding</keyword>
<feature type="compositionally biased region" description="Polar residues" evidence="9">
    <location>
        <begin position="427"/>
        <end position="436"/>
    </location>
</feature>
<keyword evidence="4 8" id="KW-0863">Zinc-finger</keyword>
<dbReference type="Pfam" id="PF00096">
    <property type="entry name" value="zf-C2H2"/>
    <property type="match status" value="3"/>
</dbReference>
<feature type="domain" description="C2H2-type" evidence="10">
    <location>
        <begin position="290"/>
        <end position="312"/>
    </location>
</feature>
<evidence type="ECO:0000256" key="6">
    <source>
        <dbReference type="ARBA" id="ARBA00023125"/>
    </source>
</evidence>
<evidence type="ECO:0000259" key="10">
    <source>
        <dbReference type="PROSITE" id="PS50157"/>
    </source>
</evidence>
<keyword evidence="5" id="KW-0862">Zinc</keyword>
<dbReference type="PANTHER" id="PTHR24391:SF15">
    <property type="entry name" value="MBD2 (METHYL-CPG-BINDING PROTEIN)-INTERACTING ZINC FINGER PROTEIN"/>
    <property type="match status" value="1"/>
</dbReference>
<dbReference type="PROSITE" id="PS50157">
    <property type="entry name" value="ZINC_FINGER_C2H2_2"/>
    <property type="match status" value="5"/>
</dbReference>
<keyword evidence="7" id="KW-0539">Nucleus</keyword>
<reference evidence="11" key="2">
    <citation type="submission" date="2025-09" db="UniProtKB">
        <authorList>
            <consortium name="Ensembl"/>
        </authorList>
    </citation>
    <scope>IDENTIFICATION</scope>
</reference>